<dbReference type="AlphaFoldDB" id="A0A418VHL2"/>
<gene>
    <name evidence="2" type="ORF">D3875_00525</name>
</gene>
<keyword evidence="1" id="KW-1133">Transmembrane helix</keyword>
<dbReference type="Proteomes" id="UP000286287">
    <property type="component" value="Unassembled WGS sequence"/>
</dbReference>
<evidence type="ECO:0000256" key="1">
    <source>
        <dbReference type="SAM" id="Phobius"/>
    </source>
</evidence>
<feature type="transmembrane region" description="Helical" evidence="1">
    <location>
        <begin position="234"/>
        <end position="258"/>
    </location>
</feature>
<keyword evidence="3" id="KW-1185">Reference proteome</keyword>
<name>A0A418VHL2_9DEIO</name>
<feature type="transmembrane region" description="Helical" evidence="1">
    <location>
        <begin position="204"/>
        <end position="222"/>
    </location>
</feature>
<accession>A0A418VHL2</accession>
<sequence length="382" mass="39489">MFSRGPPGYGDLTMSQWVKLAIGVAKFAAKAAETDEGKAALKKAGELAGKAGSASLEAGKKGVAFTTSTAQRTYQGLAGFSDSQEIGKAAQERYDQGLNGFETHVEAVKQRVTSFENSQNLILATSVARFVELYLRHKDKLNNSAVDFQVRLNLRPKDVAAFEAAQVSALEMAGGLGTAALAGAGAGATAIAGATALGTASTGVAISSLSGAAAHSAMLAWFGGGSLAAGGGGMALGTAVLGGIFVAPAMLVGAMAAARKGEQRVTQATEFAAEVDKAIAEMGLRTTAFTAAIKRMDEVQDVTERLSQHLTAQVQECERLERQGLEIEASKKQFVHAICQAALTCKSLKDVMKIPVVDEHFAVTAESGHMVSTMRQSLGGMA</sequence>
<comment type="caution">
    <text evidence="2">The sequence shown here is derived from an EMBL/GenBank/DDBJ whole genome shotgun (WGS) entry which is preliminary data.</text>
</comment>
<evidence type="ECO:0000313" key="2">
    <source>
        <dbReference type="EMBL" id="RJF75567.1"/>
    </source>
</evidence>
<feature type="transmembrane region" description="Helical" evidence="1">
    <location>
        <begin position="176"/>
        <end position="197"/>
    </location>
</feature>
<organism evidence="2 3">
    <name type="scientific">Deinococcus cavernae</name>
    <dbReference type="NCBI Taxonomy" id="2320857"/>
    <lineage>
        <taxon>Bacteria</taxon>
        <taxon>Thermotogati</taxon>
        <taxon>Deinococcota</taxon>
        <taxon>Deinococci</taxon>
        <taxon>Deinococcales</taxon>
        <taxon>Deinococcaceae</taxon>
        <taxon>Deinococcus</taxon>
    </lineage>
</organism>
<proteinExistence type="predicted"/>
<keyword evidence="1" id="KW-0812">Transmembrane</keyword>
<dbReference type="EMBL" id="QYUJ01000004">
    <property type="protein sequence ID" value="RJF75567.1"/>
    <property type="molecule type" value="Genomic_DNA"/>
</dbReference>
<reference evidence="2 3" key="1">
    <citation type="submission" date="2018-09" db="EMBL/GenBank/DDBJ databases">
        <authorList>
            <person name="Zhu H."/>
        </authorList>
    </citation>
    <scope>NUCLEOTIDE SEQUENCE [LARGE SCALE GENOMIC DNA]</scope>
    <source>
        <strain evidence="2 3">K2S05-167</strain>
    </source>
</reference>
<protein>
    <submittedName>
        <fullName evidence="2">Uncharacterized protein</fullName>
    </submittedName>
</protein>
<keyword evidence="1" id="KW-0472">Membrane</keyword>
<evidence type="ECO:0000313" key="3">
    <source>
        <dbReference type="Proteomes" id="UP000286287"/>
    </source>
</evidence>